<keyword evidence="1" id="KW-0808">Transferase</keyword>
<dbReference type="InterPro" id="IPR048903">
    <property type="entry name" value="MdcG_N"/>
</dbReference>
<sequence>MKAASTSPFTAAVPSCRPHDLLWLDSPAALFSGNPLPAWVGKQWHAGLPVVVRRDKRSKGPIPVGIRGKRRSERAAAWVSPDSVRHVVTPESLATDRQKLAASPFARTKPVRAIFELARLELPWTWGVTGSCAYALATGQPVMHEESDLDILIRCPDRQERNAFARLAKVLDTLPCRTDIQIETPAGAFALKEWLRIKPGTGENGGGNSSLGQVLLKTDSGPVLCADPWQIPPLKERDTP</sequence>
<comment type="caution">
    <text evidence="5">The sequence shown here is derived from an EMBL/GenBank/DDBJ whole genome shotgun (WGS) entry which is preliminary data.</text>
</comment>
<keyword evidence="2" id="KW-0548">Nucleotidyltransferase</keyword>
<dbReference type="NCBIfam" id="NF002332">
    <property type="entry name" value="PRK01293.1"/>
    <property type="match status" value="1"/>
</dbReference>
<evidence type="ECO:0000256" key="2">
    <source>
        <dbReference type="ARBA" id="ARBA00022695"/>
    </source>
</evidence>
<organism evidence="5 6">
    <name type="scientific">Oxalobacter paraformigenes</name>
    <dbReference type="NCBI Taxonomy" id="556268"/>
    <lineage>
        <taxon>Bacteria</taxon>
        <taxon>Pseudomonadati</taxon>
        <taxon>Pseudomonadota</taxon>
        <taxon>Betaproteobacteria</taxon>
        <taxon>Burkholderiales</taxon>
        <taxon>Oxalobacteraceae</taxon>
        <taxon>Oxalobacter</taxon>
    </lineage>
</organism>
<name>C3X2W4_9BURK</name>
<dbReference type="NCBIfam" id="TIGR03135">
    <property type="entry name" value="malonate_mdcG"/>
    <property type="match status" value="1"/>
</dbReference>
<evidence type="ECO:0000313" key="6">
    <source>
        <dbReference type="Proteomes" id="UP000003973"/>
    </source>
</evidence>
<protein>
    <submittedName>
        <fullName evidence="5">Malonate decarboxylase holo-[acyl-carrier-protein] synthase</fullName>
    </submittedName>
</protein>
<dbReference type="AlphaFoldDB" id="C3X2W4"/>
<accession>C3X2W4</accession>
<dbReference type="Pfam" id="PF10620">
    <property type="entry name" value="MdcG"/>
    <property type="match status" value="1"/>
</dbReference>
<dbReference type="HOGENOM" id="CLU_111981_0_0_4"/>
<feature type="domain" description="Phosphoribosyl-dephospho-CoA transferase MdcG N-terminal" evidence="4">
    <location>
        <begin position="17"/>
        <end position="90"/>
    </location>
</feature>
<evidence type="ECO:0000259" key="3">
    <source>
        <dbReference type="Pfam" id="PF10620"/>
    </source>
</evidence>
<dbReference type="Pfam" id="PF20866">
    <property type="entry name" value="MdcG_N"/>
    <property type="match status" value="1"/>
</dbReference>
<dbReference type="InterPro" id="IPR017557">
    <property type="entry name" value="Holo-ACP_synthase"/>
</dbReference>
<feature type="domain" description="Phosphoribosyl-dephospho-CoA transferase MdcG C-terminal" evidence="3">
    <location>
        <begin position="103"/>
        <end position="228"/>
    </location>
</feature>
<dbReference type="EMBL" id="ACDP02000023">
    <property type="protein sequence ID" value="EEO27550.1"/>
    <property type="molecule type" value="Genomic_DNA"/>
</dbReference>
<dbReference type="eggNOG" id="ENOG502Z8NU">
    <property type="taxonomic scope" value="Bacteria"/>
</dbReference>
<gene>
    <name evidence="5" type="ORF">OFAG_00703</name>
</gene>
<dbReference type="GO" id="GO:0016779">
    <property type="term" value="F:nucleotidyltransferase activity"/>
    <property type="evidence" value="ECO:0007669"/>
    <property type="project" value="UniProtKB-KW"/>
</dbReference>
<dbReference type="Proteomes" id="UP000003973">
    <property type="component" value="Unassembled WGS sequence"/>
</dbReference>
<evidence type="ECO:0000259" key="4">
    <source>
        <dbReference type="Pfam" id="PF20866"/>
    </source>
</evidence>
<keyword evidence="6" id="KW-1185">Reference proteome</keyword>
<reference evidence="5" key="1">
    <citation type="submission" date="2011-10" db="EMBL/GenBank/DDBJ databases">
        <title>The Genome Sequence of Oxalobacter formigenes HOxBLS.</title>
        <authorList>
            <consortium name="The Broad Institute Genome Sequencing Platform"/>
            <person name="Earl A."/>
            <person name="Ward D."/>
            <person name="Feldgarden M."/>
            <person name="Gevers D."/>
            <person name="Allison M.J."/>
            <person name="Humphrey S."/>
            <person name="Young S.K."/>
            <person name="Zeng Q."/>
            <person name="Gargeya S."/>
            <person name="Fitzgerald M."/>
            <person name="Haas B."/>
            <person name="Abouelleil A."/>
            <person name="Alvarado L."/>
            <person name="Arachchi H.M."/>
            <person name="Berlin A."/>
            <person name="Brown A."/>
            <person name="Chapman S.B."/>
            <person name="Chen Z."/>
            <person name="Dunbar C."/>
            <person name="Freedman E."/>
            <person name="Gearin G."/>
            <person name="Goldberg J."/>
            <person name="Griggs A."/>
            <person name="Gujja S."/>
            <person name="Heiman D."/>
            <person name="Howarth C."/>
            <person name="Larson L."/>
            <person name="Lui A."/>
            <person name="MacDonald P.J.P."/>
            <person name="Montmayeur A."/>
            <person name="Murphy C."/>
            <person name="Neiman D."/>
            <person name="Pearson M."/>
            <person name="Priest M."/>
            <person name="Roberts A."/>
            <person name="Saif S."/>
            <person name="Shea T."/>
            <person name="Shenoy N."/>
            <person name="Sisk P."/>
            <person name="Stolte C."/>
            <person name="Sykes S."/>
            <person name="Wortman J."/>
            <person name="Nusbaum C."/>
            <person name="Birren B."/>
        </authorList>
    </citation>
    <scope>NUCLEOTIDE SEQUENCE [LARGE SCALE GENOMIC DNA]</scope>
    <source>
        <strain evidence="5">HOxBLS</strain>
    </source>
</reference>
<evidence type="ECO:0000256" key="1">
    <source>
        <dbReference type="ARBA" id="ARBA00022679"/>
    </source>
</evidence>
<dbReference type="InterPro" id="IPR049180">
    <property type="entry name" value="MdcG_C"/>
</dbReference>
<proteinExistence type="predicted"/>
<evidence type="ECO:0000313" key="5">
    <source>
        <dbReference type="EMBL" id="EEO27550.1"/>
    </source>
</evidence>